<dbReference type="Pfam" id="PF12867">
    <property type="entry name" value="DinB_2"/>
    <property type="match status" value="1"/>
</dbReference>
<dbReference type="InterPro" id="IPR019257">
    <property type="entry name" value="MeTrfase_dom"/>
</dbReference>
<organism evidence="10 11">
    <name type="scientific">Chlorella ohadii</name>
    <dbReference type="NCBI Taxonomy" id="2649997"/>
    <lineage>
        <taxon>Eukaryota</taxon>
        <taxon>Viridiplantae</taxon>
        <taxon>Chlorophyta</taxon>
        <taxon>core chlorophytes</taxon>
        <taxon>Trebouxiophyceae</taxon>
        <taxon>Chlorellales</taxon>
        <taxon>Chlorellaceae</taxon>
        <taxon>Chlorella clade</taxon>
        <taxon>Chlorella</taxon>
    </lineage>
</organism>
<evidence type="ECO:0000259" key="7">
    <source>
        <dbReference type="Pfam" id="PF03781"/>
    </source>
</evidence>
<feature type="region of interest" description="Disordered" evidence="6">
    <location>
        <begin position="857"/>
        <end position="878"/>
    </location>
</feature>
<dbReference type="InterPro" id="IPR005532">
    <property type="entry name" value="SUMF_dom"/>
</dbReference>
<evidence type="ECO:0000256" key="1">
    <source>
        <dbReference type="ARBA" id="ARBA00022603"/>
    </source>
</evidence>
<keyword evidence="2" id="KW-0808">Transferase</keyword>
<feature type="domain" description="Sulfatase-modifying factor enzyme-like" evidence="7">
    <location>
        <begin position="670"/>
        <end position="963"/>
    </location>
</feature>
<evidence type="ECO:0000256" key="2">
    <source>
        <dbReference type="ARBA" id="ARBA00022679"/>
    </source>
</evidence>
<proteinExistence type="predicted"/>
<dbReference type="SUPFAM" id="SSF53335">
    <property type="entry name" value="S-adenosyl-L-methionine-dependent methyltransferases"/>
    <property type="match status" value="1"/>
</dbReference>
<feature type="region of interest" description="Disordered" evidence="6">
    <location>
        <begin position="16"/>
        <end position="79"/>
    </location>
</feature>
<keyword evidence="1" id="KW-0489">Methyltransferase</keyword>
<feature type="region of interest" description="Disordered" evidence="6">
    <location>
        <begin position="767"/>
        <end position="791"/>
    </location>
</feature>
<comment type="caution">
    <text evidence="10">The sequence shown here is derived from an EMBL/GenBank/DDBJ whole genome shotgun (WGS) entry which is preliminary data.</text>
</comment>
<dbReference type="InterPro" id="IPR024775">
    <property type="entry name" value="DinB-like"/>
</dbReference>
<dbReference type="Gene3D" id="3.40.50.150">
    <property type="entry name" value="Vaccinia Virus protein VP39"/>
    <property type="match status" value="1"/>
</dbReference>
<dbReference type="SUPFAM" id="SSF56436">
    <property type="entry name" value="C-type lectin-like"/>
    <property type="match status" value="1"/>
</dbReference>
<feature type="compositionally biased region" description="Polar residues" evidence="6">
    <location>
        <begin position="36"/>
        <end position="46"/>
    </location>
</feature>
<keyword evidence="11" id="KW-1185">Reference proteome</keyword>
<dbReference type="Gene3D" id="3.90.1580.10">
    <property type="entry name" value="paralog of FGE (formylglycine-generating enzyme)"/>
    <property type="match status" value="1"/>
</dbReference>
<feature type="domain" description="DinB-like" evidence="9">
    <location>
        <begin position="388"/>
        <end position="541"/>
    </location>
</feature>
<dbReference type="Pfam" id="PF10017">
    <property type="entry name" value="Methyltransf_33"/>
    <property type="match status" value="1"/>
</dbReference>
<protein>
    <recommendedName>
        <fullName evidence="12">Histidine-specific methyltransferase SAM-dependent domain-containing protein</fullName>
    </recommendedName>
</protein>
<dbReference type="Pfam" id="PF03781">
    <property type="entry name" value="FGE-sulfatase"/>
    <property type="match status" value="1"/>
</dbReference>
<dbReference type="PANTHER" id="PTHR43397">
    <property type="entry name" value="ERGOTHIONEINE BIOSYNTHESIS PROTEIN 1"/>
    <property type="match status" value="1"/>
</dbReference>
<dbReference type="PANTHER" id="PTHR43397:SF1">
    <property type="entry name" value="ERGOTHIONEINE BIOSYNTHESIS PROTEIN 1"/>
    <property type="match status" value="1"/>
</dbReference>
<feature type="domain" description="Histidine-specific methyltransferase SAM-dependent" evidence="8">
    <location>
        <begin position="91"/>
        <end position="366"/>
    </location>
</feature>
<dbReference type="Proteomes" id="UP001205105">
    <property type="component" value="Unassembled WGS sequence"/>
</dbReference>
<keyword evidence="3" id="KW-0560">Oxidoreductase</keyword>
<evidence type="ECO:0000256" key="5">
    <source>
        <dbReference type="ARBA" id="ARBA00037882"/>
    </source>
</evidence>
<feature type="compositionally biased region" description="Low complexity" evidence="6">
    <location>
        <begin position="867"/>
        <end position="878"/>
    </location>
</feature>
<evidence type="ECO:0000313" key="11">
    <source>
        <dbReference type="Proteomes" id="UP001205105"/>
    </source>
</evidence>
<name>A0AAD5H3A0_9CHLO</name>
<dbReference type="EMBL" id="JADXDR010000121">
    <property type="protein sequence ID" value="KAI7838625.1"/>
    <property type="molecule type" value="Genomic_DNA"/>
</dbReference>
<dbReference type="InterPro" id="IPR029063">
    <property type="entry name" value="SAM-dependent_MTases_sf"/>
</dbReference>
<gene>
    <name evidence="10" type="ORF">COHA_007594</name>
</gene>
<evidence type="ECO:0008006" key="12">
    <source>
        <dbReference type="Google" id="ProtNLM"/>
    </source>
</evidence>
<dbReference type="InterPro" id="IPR051128">
    <property type="entry name" value="EgtD_Methyltrsf_superfamily"/>
</dbReference>
<dbReference type="InterPro" id="IPR016187">
    <property type="entry name" value="CTDL_fold"/>
</dbReference>
<feature type="compositionally biased region" description="Low complexity" evidence="6">
    <location>
        <begin position="50"/>
        <end position="63"/>
    </location>
</feature>
<feature type="compositionally biased region" description="Gly residues" evidence="6">
    <location>
        <begin position="64"/>
        <end position="79"/>
    </location>
</feature>
<evidence type="ECO:0000313" key="10">
    <source>
        <dbReference type="EMBL" id="KAI7838625.1"/>
    </source>
</evidence>
<evidence type="ECO:0000256" key="6">
    <source>
        <dbReference type="SAM" id="MobiDB-lite"/>
    </source>
</evidence>
<evidence type="ECO:0000256" key="4">
    <source>
        <dbReference type="ARBA" id="ARBA00023004"/>
    </source>
</evidence>
<dbReference type="GO" id="GO:0032259">
    <property type="term" value="P:methylation"/>
    <property type="evidence" value="ECO:0007669"/>
    <property type="project" value="UniProtKB-KW"/>
</dbReference>
<evidence type="ECO:0000256" key="3">
    <source>
        <dbReference type="ARBA" id="ARBA00023002"/>
    </source>
</evidence>
<evidence type="ECO:0000259" key="8">
    <source>
        <dbReference type="Pfam" id="PF10017"/>
    </source>
</evidence>
<comment type="pathway">
    <text evidence="5">Amino-acid biosynthesis; ergothioneine biosynthesis.</text>
</comment>
<sequence>MTLLLRSLHVWQGSLEGMCRSPSPRRRSGQALGRPGSSQGSPQATEHPSRPSALPAAASKAGGSQAGGMPGGGGGGSSGGAPFIAPADLAFLYDERGSQLYEEITSLPEYYPYEAEKRLLAQHAPAIASQFPAGSVVVELGCGDSTKTALLLRALVDRHGPAGVRFCGVDCSAEALRQTERSLRRLVPGLPQEQVELVEAEYLAGVEEARRRHPGAMLSILWLGSSVGNFSSCEAAELLGALRRAAGERCQLLLGTDMWKDAGVLRQAYDDAQGVSSAFILNGMHNALATLGHPAAAEATSGLFQYEPAVNAERQQVEMWVRAQRRVPDVLPGLHIEEGERVLVEISRKFRPEAVAAMAGAAGLLPCGGTWGSAGLYSLTLLLTPAVALQRCWADTDSLFAGIADWEAQPIELRRPFGFYFGHITAFSKQKLLPQEPATALDSMLSRGIDPLVHDPSQCHSHPAAPDRWPDRAQLTAYEAGVRAQLLAAVRQGVSGGAASAGAGSVTGTNQADSCGSAAAPVSMHALCMAVEHERQHQETICYMLAQQRKADAAAAAAGHPAELAPPGSTAEAADGAEFQPLALCDSANAVVPFYLQQCSYAGASTAGASTAAASAAAAAAVPASAVPATPAKAERLPGRLASLGLQSVPVAQPAQPQQLGSCNPEEAPADFVHIAGGEVCVGIDPASERGFNWCCELGRAGPLGVPSLLVGPCPVTVAQFQRFVFEEQGYRRPELWDTRAFRHLSASGHSMPATWSLLPANLHLPATNGQAADTNGHAGSPSSTGRPPQMLQKQPPLQLWVHMPESSYRWEEVADCPAYVSLAEAQAYARWAGARLLTEPEYELLLARADQCSPATANSSAGGTAVEGAPSGAAGEAGPAGSAAAVYQLESAGWEWTATPLEPLPGWRPDPLYPEYAADFFDGHHFVLRGSSPYTHRGAARRSFRNFYQRLYPFVFAKFRLAKDE</sequence>
<accession>A0AAD5H3A0</accession>
<dbReference type="GO" id="GO:0008168">
    <property type="term" value="F:methyltransferase activity"/>
    <property type="evidence" value="ECO:0007669"/>
    <property type="project" value="UniProtKB-KW"/>
</dbReference>
<keyword evidence="4" id="KW-0408">Iron</keyword>
<reference evidence="10" key="1">
    <citation type="submission" date="2020-11" db="EMBL/GenBank/DDBJ databases">
        <title>Chlorella ohadii genome sequencing and assembly.</title>
        <authorList>
            <person name="Murik O."/>
            <person name="Treves H."/>
            <person name="Kedem I."/>
            <person name="Shotland Y."/>
            <person name="Kaplan A."/>
        </authorList>
    </citation>
    <scope>NUCLEOTIDE SEQUENCE</scope>
    <source>
        <strain evidence="10">1</strain>
    </source>
</reference>
<dbReference type="InterPro" id="IPR042095">
    <property type="entry name" value="SUMF_sf"/>
</dbReference>
<evidence type="ECO:0000259" key="9">
    <source>
        <dbReference type="Pfam" id="PF12867"/>
    </source>
</evidence>
<dbReference type="AlphaFoldDB" id="A0AAD5H3A0"/>